<dbReference type="RefSeq" id="WP_170192618.1">
    <property type="nucleotide sequence ID" value="NZ_JABBNB010000002.1"/>
</dbReference>
<dbReference type="EMBL" id="JABBNB010000002">
    <property type="protein sequence ID" value="NMO00098.1"/>
    <property type="molecule type" value="Genomic_DNA"/>
</dbReference>
<keyword evidence="1" id="KW-0472">Membrane</keyword>
<feature type="transmembrane region" description="Helical" evidence="1">
    <location>
        <begin position="85"/>
        <end position="106"/>
    </location>
</feature>
<accession>A0A848KXB0</accession>
<feature type="transmembrane region" description="Helical" evidence="1">
    <location>
        <begin position="61"/>
        <end position="78"/>
    </location>
</feature>
<keyword evidence="3" id="KW-1185">Reference proteome</keyword>
<reference evidence="2 3" key="1">
    <citation type="submission" date="2020-04" db="EMBL/GenBank/DDBJ databases">
        <title>Gordonia sp. nov. TBRC 11910.</title>
        <authorList>
            <person name="Suriyachadkun C."/>
        </authorList>
    </citation>
    <scope>NUCLEOTIDE SEQUENCE [LARGE SCALE GENOMIC DNA]</scope>
    <source>
        <strain evidence="2 3">TBRC 11910</strain>
    </source>
</reference>
<evidence type="ECO:0008006" key="4">
    <source>
        <dbReference type="Google" id="ProtNLM"/>
    </source>
</evidence>
<sequence length="360" mass="38481">MSARRCKSKLPATTVEALGRADGTTVIGLESAWTWLAMAAFWASNVILAIAGGAVARPVPYAVSVLLMALLFVVLNAARGDRLPGWATTLVIVLPPLMTVLGITAVDYAQPGMAYYFITQGTSVIFGFACLRGRIPAALIGFVLCTAVTVLANAREWIAPDQLMRGYVNALAVMAIGVLFTVTVGRAARGIYQLRVRTLAEVSQRAAQTAILAERDVQLRRLDATARPILKLIASGAALAESEALRATLIEGQLRDQMRAPGLDTPRLADAVAWARARGVRVTLLDDSVARESPTETPPDDPAWNQVIERVATVAIAELAAAPEGTSITVRLLPRNRESIATMLVSDGVHVTHREFKAPQ</sequence>
<proteinExistence type="predicted"/>
<dbReference type="AlphaFoldDB" id="A0A848KXB0"/>
<evidence type="ECO:0000313" key="2">
    <source>
        <dbReference type="EMBL" id="NMO00098.1"/>
    </source>
</evidence>
<feature type="transmembrane region" description="Helical" evidence="1">
    <location>
        <begin position="167"/>
        <end position="188"/>
    </location>
</feature>
<evidence type="ECO:0000313" key="3">
    <source>
        <dbReference type="Proteomes" id="UP000550729"/>
    </source>
</evidence>
<gene>
    <name evidence="2" type="ORF">HH308_02585</name>
</gene>
<dbReference type="Proteomes" id="UP000550729">
    <property type="component" value="Unassembled WGS sequence"/>
</dbReference>
<protein>
    <recommendedName>
        <fullName evidence="4">Signal transduction histidine kinase</fullName>
    </recommendedName>
</protein>
<name>A0A848KXB0_9ACTN</name>
<organism evidence="2 3">
    <name type="scientific">Gordonia asplenii</name>
    <dbReference type="NCBI Taxonomy" id="2725283"/>
    <lineage>
        <taxon>Bacteria</taxon>
        <taxon>Bacillati</taxon>
        <taxon>Actinomycetota</taxon>
        <taxon>Actinomycetes</taxon>
        <taxon>Mycobacteriales</taxon>
        <taxon>Gordoniaceae</taxon>
        <taxon>Gordonia</taxon>
    </lineage>
</organism>
<keyword evidence="1" id="KW-0812">Transmembrane</keyword>
<evidence type="ECO:0000256" key="1">
    <source>
        <dbReference type="SAM" id="Phobius"/>
    </source>
</evidence>
<feature type="transmembrane region" description="Helical" evidence="1">
    <location>
        <begin position="35"/>
        <end position="55"/>
    </location>
</feature>
<feature type="transmembrane region" description="Helical" evidence="1">
    <location>
        <begin position="138"/>
        <end position="155"/>
    </location>
</feature>
<keyword evidence="1" id="KW-1133">Transmembrane helix</keyword>
<comment type="caution">
    <text evidence="2">The sequence shown here is derived from an EMBL/GenBank/DDBJ whole genome shotgun (WGS) entry which is preliminary data.</text>
</comment>